<dbReference type="GO" id="GO:0005525">
    <property type="term" value="F:GTP binding"/>
    <property type="evidence" value="ECO:0007669"/>
    <property type="project" value="UniProtKB-KW"/>
</dbReference>
<evidence type="ECO:0000256" key="3">
    <source>
        <dbReference type="ARBA" id="ARBA00022729"/>
    </source>
</evidence>
<dbReference type="Gene3D" id="3.40.50.300">
    <property type="entry name" value="P-loop containing nucleotide triphosphate hydrolases"/>
    <property type="match status" value="1"/>
</dbReference>
<evidence type="ECO:0000313" key="8">
    <source>
        <dbReference type="EMBL" id="GFN78261.1"/>
    </source>
</evidence>
<feature type="compositionally biased region" description="Basic and acidic residues" evidence="6">
    <location>
        <begin position="763"/>
        <end position="777"/>
    </location>
</feature>
<comment type="caution">
    <text evidence="8">The sequence shown here is derived from an EMBL/GenBank/DDBJ whole genome shotgun (WGS) entry which is preliminary data.</text>
</comment>
<keyword evidence="2" id="KW-0217">Developmental protein</keyword>
<comment type="similarity">
    <text evidence="1">Belongs to the TRAFAC class TrmE-Era-EngA-EngB-Septin-like GTPase superfamily. AIG1/Toc34/Toc159-like paraseptin GTPase family. IAN subfamily.</text>
</comment>
<feature type="region of interest" description="Disordered" evidence="6">
    <location>
        <begin position="763"/>
        <end position="788"/>
    </location>
</feature>
<dbReference type="InterPro" id="IPR001657">
    <property type="entry name" value="Hedgehog"/>
</dbReference>
<dbReference type="SUPFAM" id="SSF51294">
    <property type="entry name" value="Hedgehog/intein (Hint) domain"/>
    <property type="match status" value="1"/>
</dbReference>
<dbReference type="GO" id="GO:0016540">
    <property type="term" value="P:protein autoprocessing"/>
    <property type="evidence" value="ECO:0007669"/>
    <property type="project" value="InterPro"/>
</dbReference>
<dbReference type="InterPro" id="IPR003587">
    <property type="entry name" value="Hint_dom_N"/>
</dbReference>
<organism evidence="8 9">
    <name type="scientific">Plakobranchus ocellatus</name>
    <dbReference type="NCBI Taxonomy" id="259542"/>
    <lineage>
        <taxon>Eukaryota</taxon>
        <taxon>Metazoa</taxon>
        <taxon>Spiralia</taxon>
        <taxon>Lophotrochozoa</taxon>
        <taxon>Mollusca</taxon>
        <taxon>Gastropoda</taxon>
        <taxon>Heterobranchia</taxon>
        <taxon>Euthyneura</taxon>
        <taxon>Panpulmonata</taxon>
        <taxon>Sacoglossa</taxon>
        <taxon>Placobranchoidea</taxon>
        <taxon>Plakobranchidae</taxon>
        <taxon>Plakobranchus</taxon>
    </lineage>
</organism>
<name>A0AAV3Y816_9GAST</name>
<evidence type="ECO:0000256" key="1">
    <source>
        <dbReference type="ARBA" id="ARBA00008535"/>
    </source>
</evidence>
<sequence>METTIPYQDGLLLGRSVDMRTLKPGYLLLDERTVPQPVQVNRVSTQFSFVHTLKDACDILSIPVEYALKVLIGKFQNEAVSSVLEGINQADTFTLVMKASFLQQKQYLPQDAVPKRGLKSQIKHETFGTDGMPVDGHSSESLIADAVTDLSLGQDTSNPPDNSTHWVRAVEVGNELITILRISGPDEGRRSKLFQFLMDALKRFRGQLEAKMMDDLHKAAERVDKKRGTASYTGFKFEILYCSYRPLEKRPNSVAGMVKTVEGFMDQCLGWASLYRQNLDYEGQVTRMSCDVAVDAEEKRFFTGMSSLDYDDEGDSFTVIEPVDSKDFSNIRVTLQAFECGDIPEDTSLLSSLALIQYPENTYNMFERMFILYHKCMLASEKFQSFLLKKSMTEDSMEEAKRILKSIQSSQIAAHHLISDLDLVTIPSEQDVSDLLNSDPLDTVNLYIESVVSKLPRGSDLDLLIIGKTGHGKSATGNSILGINRFEESPDDQSVTQQTSAEWADVDGRIIKVVDTPGVCDTSHDSDQSSIDVGIHSISEAIANCPQGFHALLLVIGFGTRMTMEEKKAVGLLKCILGEDIIKNHTICVITFGDRFENEMYKKGTTFETWCHTRTGFLKELFLECDYRCVLFNNKTQDPKEKKSQLISLVSKVDKLKSNGKRYTNSLFEFAQTERKRIISAEQAPQAKEAMIRDIQLVLEYLKGMVENTDKLDLKDKLNLLKGKVDSLGGHLAEVEDGQMGTLVDTVFSLAENIHARMDEIADGKNDQMPDDSDKSCNSETTLKNPSLMPDQGTLVVANGARAGNSNDDMDFLKKPTEELQAIYDKEIKAENQRVVDMVTNEVEEKVKAEKQCFPGDALVHIAGGRCVELQSLKVGDQVLAMSPNNGQFIYTTVYMFGHQEQNAWGHFVVLSTDHRSVAVTSDHFVFCVRDGKKVCLTAGEVLAGDSLCISDGFYKAESDNVNLSFEIVTKVSWETKLGLFAPFTQSGTLFINGALMSCYINVMKASTCHALLWPVRQLFRVSPKALEAINKSDSQHSIPGWAKAMLKLM</sequence>
<keyword evidence="4" id="KW-0547">Nucleotide-binding</keyword>
<dbReference type="PROSITE" id="PS50817">
    <property type="entry name" value="INTEIN_N_TER"/>
    <property type="match status" value="1"/>
</dbReference>
<evidence type="ECO:0000256" key="4">
    <source>
        <dbReference type="ARBA" id="ARBA00022741"/>
    </source>
</evidence>
<accession>A0AAV3Y816</accession>
<dbReference type="InterPro" id="IPR036844">
    <property type="entry name" value="Hint_dom_sf"/>
</dbReference>
<dbReference type="PANTHER" id="PTHR10903:SF184">
    <property type="entry name" value="GTP-BINDING PROTEIN A"/>
    <property type="match status" value="1"/>
</dbReference>
<dbReference type="PROSITE" id="PS51720">
    <property type="entry name" value="G_AIG1"/>
    <property type="match status" value="1"/>
</dbReference>
<feature type="domain" description="AIG1-type G" evidence="7">
    <location>
        <begin position="458"/>
        <end position="672"/>
    </location>
</feature>
<dbReference type="PRINTS" id="PR00632">
    <property type="entry name" value="SONICHHOG"/>
</dbReference>
<dbReference type="AlphaFoldDB" id="A0AAV3Y816"/>
<evidence type="ECO:0000313" key="9">
    <source>
        <dbReference type="Proteomes" id="UP000735302"/>
    </source>
</evidence>
<evidence type="ECO:0000256" key="2">
    <source>
        <dbReference type="ARBA" id="ARBA00022473"/>
    </source>
</evidence>
<keyword evidence="5" id="KW-0342">GTP-binding</keyword>
<dbReference type="Pfam" id="PF04548">
    <property type="entry name" value="AIG1"/>
    <property type="match status" value="1"/>
</dbReference>
<dbReference type="InterPro" id="IPR045058">
    <property type="entry name" value="GIMA/IAN/Toc"/>
</dbReference>
<evidence type="ECO:0000256" key="6">
    <source>
        <dbReference type="SAM" id="MobiDB-lite"/>
    </source>
</evidence>
<dbReference type="InterPro" id="IPR027417">
    <property type="entry name" value="P-loop_NTPase"/>
</dbReference>
<dbReference type="Pfam" id="PF01079">
    <property type="entry name" value="Hint"/>
    <property type="match status" value="1"/>
</dbReference>
<dbReference type="CDD" id="cd00081">
    <property type="entry name" value="Hint"/>
    <property type="match status" value="1"/>
</dbReference>
<dbReference type="SMART" id="SM00306">
    <property type="entry name" value="HintN"/>
    <property type="match status" value="1"/>
</dbReference>
<dbReference type="PANTHER" id="PTHR10903">
    <property type="entry name" value="GTPASE, IMAP FAMILY MEMBER-RELATED"/>
    <property type="match status" value="1"/>
</dbReference>
<dbReference type="InterPro" id="IPR001767">
    <property type="entry name" value="Hedgehog_Hint"/>
</dbReference>
<dbReference type="InterPro" id="IPR006141">
    <property type="entry name" value="Intein_N"/>
</dbReference>
<dbReference type="GO" id="GO:0016539">
    <property type="term" value="P:intein-mediated protein splicing"/>
    <property type="evidence" value="ECO:0007669"/>
    <property type="project" value="InterPro"/>
</dbReference>
<protein>
    <submittedName>
        <fullName evidence="8">Immune-associated nucleotide-binding protein 10</fullName>
    </submittedName>
</protein>
<evidence type="ECO:0000256" key="5">
    <source>
        <dbReference type="ARBA" id="ARBA00023134"/>
    </source>
</evidence>
<dbReference type="EMBL" id="BLXT01000588">
    <property type="protein sequence ID" value="GFN78261.1"/>
    <property type="molecule type" value="Genomic_DNA"/>
</dbReference>
<reference evidence="8 9" key="1">
    <citation type="journal article" date="2021" name="Elife">
        <title>Chloroplast acquisition without the gene transfer in kleptoplastic sea slugs, Plakobranchus ocellatus.</title>
        <authorList>
            <person name="Maeda T."/>
            <person name="Takahashi S."/>
            <person name="Yoshida T."/>
            <person name="Shimamura S."/>
            <person name="Takaki Y."/>
            <person name="Nagai Y."/>
            <person name="Toyoda A."/>
            <person name="Suzuki Y."/>
            <person name="Arimoto A."/>
            <person name="Ishii H."/>
            <person name="Satoh N."/>
            <person name="Nishiyama T."/>
            <person name="Hasebe M."/>
            <person name="Maruyama T."/>
            <person name="Minagawa J."/>
            <person name="Obokata J."/>
            <person name="Shigenobu S."/>
        </authorList>
    </citation>
    <scope>NUCLEOTIDE SEQUENCE [LARGE SCALE GENOMIC DNA]</scope>
</reference>
<dbReference type="GO" id="GO:0007267">
    <property type="term" value="P:cell-cell signaling"/>
    <property type="evidence" value="ECO:0007669"/>
    <property type="project" value="InterPro"/>
</dbReference>
<dbReference type="GO" id="GO:0048731">
    <property type="term" value="P:system development"/>
    <property type="evidence" value="ECO:0007669"/>
    <property type="project" value="UniProtKB-ARBA"/>
</dbReference>
<keyword evidence="9" id="KW-1185">Reference proteome</keyword>
<dbReference type="FunFam" id="3.40.50.300:FF:000840">
    <property type="entry name" value="Immune-associated nucleotide-binding protein 9"/>
    <property type="match status" value="1"/>
</dbReference>
<dbReference type="InterPro" id="IPR006703">
    <property type="entry name" value="G_AIG1"/>
</dbReference>
<keyword evidence="3" id="KW-0732">Signal</keyword>
<dbReference type="Gene3D" id="2.170.16.10">
    <property type="entry name" value="Hedgehog/Intein (Hint) domain"/>
    <property type="match status" value="1"/>
</dbReference>
<dbReference type="Proteomes" id="UP000735302">
    <property type="component" value="Unassembled WGS sequence"/>
</dbReference>
<evidence type="ECO:0000259" key="7">
    <source>
        <dbReference type="PROSITE" id="PS51720"/>
    </source>
</evidence>
<dbReference type="SUPFAM" id="SSF52540">
    <property type="entry name" value="P-loop containing nucleoside triphosphate hydrolases"/>
    <property type="match status" value="1"/>
</dbReference>
<gene>
    <name evidence="8" type="ORF">PoB_000476700</name>
</gene>
<proteinExistence type="inferred from homology"/>